<evidence type="ECO:0000259" key="3">
    <source>
        <dbReference type="Pfam" id="PF23190"/>
    </source>
</evidence>
<feature type="transmembrane region" description="Helical" evidence="2">
    <location>
        <begin position="519"/>
        <end position="540"/>
    </location>
</feature>
<dbReference type="InterPro" id="IPR056336">
    <property type="entry name" value="YVC1_C"/>
</dbReference>
<dbReference type="EMBL" id="MU007079">
    <property type="protein sequence ID" value="KAF2423680.1"/>
    <property type="molecule type" value="Genomic_DNA"/>
</dbReference>
<evidence type="ECO:0000256" key="1">
    <source>
        <dbReference type="SAM" id="MobiDB-lite"/>
    </source>
</evidence>
<reference evidence="5" key="1">
    <citation type="journal article" date="2020" name="Stud. Mycol.">
        <title>101 Dothideomycetes genomes: a test case for predicting lifestyles and emergence of pathogens.</title>
        <authorList>
            <person name="Haridas S."/>
            <person name="Albert R."/>
            <person name="Binder M."/>
            <person name="Bloem J."/>
            <person name="Labutti K."/>
            <person name="Salamov A."/>
            <person name="Andreopoulos B."/>
            <person name="Baker S."/>
            <person name="Barry K."/>
            <person name="Bills G."/>
            <person name="Bluhm B."/>
            <person name="Cannon C."/>
            <person name="Castanera R."/>
            <person name="Culley D."/>
            <person name="Daum C."/>
            <person name="Ezra D."/>
            <person name="Gonzalez J."/>
            <person name="Henrissat B."/>
            <person name="Kuo A."/>
            <person name="Liang C."/>
            <person name="Lipzen A."/>
            <person name="Lutzoni F."/>
            <person name="Magnuson J."/>
            <person name="Mondo S."/>
            <person name="Nolan M."/>
            <person name="Ohm R."/>
            <person name="Pangilinan J."/>
            <person name="Park H.-J."/>
            <person name="Ramirez L."/>
            <person name="Alfaro M."/>
            <person name="Sun H."/>
            <person name="Tritt A."/>
            <person name="Yoshinaga Y."/>
            <person name="Zwiers L.-H."/>
            <person name="Turgeon B."/>
            <person name="Goodwin S."/>
            <person name="Spatafora J."/>
            <person name="Crous P."/>
            <person name="Grigoriev I."/>
        </authorList>
    </citation>
    <scope>NUCLEOTIDE SEQUENCE</scope>
    <source>
        <strain evidence="5">CBS 130266</strain>
    </source>
</reference>
<dbReference type="PANTHER" id="PTHR35859">
    <property type="entry name" value="NONSELECTIVE CATION CHANNEL PROTEIN"/>
    <property type="match status" value="1"/>
</dbReference>
<proteinExistence type="predicted"/>
<feature type="transmembrane region" description="Helical" evidence="2">
    <location>
        <begin position="377"/>
        <end position="399"/>
    </location>
</feature>
<dbReference type="Pfam" id="PF23317">
    <property type="entry name" value="YVC1_C"/>
    <property type="match status" value="1"/>
</dbReference>
<comment type="caution">
    <text evidence="5">The sequence shown here is derived from an EMBL/GenBank/DDBJ whole genome shotgun (WGS) entry which is preliminary data.</text>
</comment>
<feature type="domain" description="YVC1 N-terminal linker helical" evidence="3">
    <location>
        <begin position="84"/>
        <end position="244"/>
    </location>
</feature>
<keyword evidence="2" id="KW-0472">Membrane</keyword>
<evidence type="ECO:0000256" key="2">
    <source>
        <dbReference type="SAM" id="Phobius"/>
    </source>
</evidence>
<organism evidence="5 6">
    <name type="scientific">Tothia fuscella</name>
    <dbReference type="NCBI Taxonomy" id="1048955"/>
    <lineage>
        <taxon>Eukaryota</taxon>
        <taxon>Fungi</taxon>
        <taxon>Dikarya</taxon>
        <taxon>Ascomycota</taxon>
        <taxon>Pezizomycotina</taxon>
        <taxon>Dothideomycetes</taxon>
        <taxon>Pleosporomycetidae</taxon>
        <taxon>Venturiales</taxon>
        <taxon>Cylindrosympodiaceae</taxon>
        <taxon>Tothia</taxon>
    </lineage>
</organism>
<feature type="transmembrane region" description="Helical" evidence="2">
    <location>
        <begin position="459"/>
        <end position="482"/>
    </location>
</feature>
<evidence type="ECO:0000313" key="6">
    <source>
        <dbReference type="Proteomes" id="UP000800235"/>
    </source>
</evidence>
<feature type="compositionally biased region" description="Low complexity" evidence="1">
    <location>
        <begin position="924"/>
        <end position="961"/>
    </location>
</feature>
<dbReference type="PANTHER" id="PTHR35859:SF4">
    <property type="entry name" value="MEMBRANE CHANNEL PROTEIN, PUTATIVE (AFU_ORTHOLOGUE AFUA_6G11300)-RELATED"/>
    <property type="match status" value="1"/>
</dbReference>
<dbReference type="InterPro" id="IPR052971">
    <property type="entry name" value="TRP_calcium_channel"/>
</dbReference>
<feature type="domain" description="Calcium channel YVC1-like C-terminal transmembrane" evidence="4">
    <location>
        <begin position="330"/>
        <end position="637"/>
    </location>
</feature>
<feature type="region of interest" description="Disordered" evidence="1">
    <location>
        <begin position="1148"/>
        <end position="1177"/>
    </location>
</feature>
<dbReference type="OrthoDB" id="2373987at2759"/>
<evidence type="ECO:0008006" key="7">
    <source>
        <dbReference type="Google" id="ProtNLM"/>
    </source>
</evidence>
<feature type="region of interest" description="Disordered" evidence="1">
    <location>
        <begin position="719"/>
        <end position="994"/>
    </location>
</feature>
<feature type="compositionally biased region" description="Basic and acidic residues" evidence="1">
    <location>
        <begin position="11"/>
        <end position="30"/>
    </location>
</feature>
<feature type="compositionally biased region" description="Basic and acidic residues" evidence="1">
    <location>
        <begin position="729"/>
        <end position="741"/>
    </location>
</feature>
<feature type="compositionally biased region" description="Acidic residues" evidence="1">
    <location>
        <begin position="802"/>
        <end position="815"/>
    </location>
</feature>
<feature type="transmembrane region" description="Helical" evidence="2">
    <location>
        <begin position="325"/>
        <end position="343"/>
    </location>
</feature>
<sequence>MLAKFLANRRRTSEQRPLLERDRPPAREDSGSSENDGFYEGGSDSDGYGAAPREHDEDTPYAPLLPIFSAPHLDRIPVYHFQHSIRILVLQKCETTLSFDQLRSPQISQFIVKPLQQQIRASHMSRGTLYALLANCLQFQKDAQMNPGMVGVFKTRAMLCELLAMRLLKESSTRELIDALFYDFDPLQGVSPVATGTATPRIRTKMRISTVEIAIRAQAKRFLAHPLVVQQLEAIWAGTIVFHSVADTLHRRPSQQGALHSTQYGAVDPQPSKRNQKRPRNRASPMQAAQDVFGPETRRSVSLYDPSDASLFKLSRLRVPRYRQLFSTLSYAIMLGLFLAVLVERSLDITALELVFWFWSAGYMLDELVGFNEQGFGLYIMSVWNAFDIGILILFVAHYVLRLYGILMPDVRKRHMANMAYDVLASTAILLFPRLFSVLDHYRYFSQLLIAFRMMAVDLAAILILIVISCSGFFVAFTLSFSDKDFNAASAAYALFQIVMGFTPAAWEMWLDVNLLGKSILVVFLIICHFLIVTILITVLTNSFMAIVQNANEEHQFLFAVNTISMVKSDALFSYIAPTNVLGWLLAPLRHVMSFRQFVRMNRTIIKVTHLPILFSICIYERIFLARNHYEPTDLVEQRGRAPKRLPAFSIRGPADLFSPGARLREPSVTTFHKDRALEEVFRRPFKGSTIDRERGRDDSTMHRTKTTNVVHDWMQGVGQQGAASPMEQPREDLDKLETRRPLLRRYKTSGATPGRRDSSTMAPRSDPEESCLAVPRQYRTIREEEDDLMSFDDIPQQTDRDGDDELATNDEDDEQHTLNRSFNEISEQDDSDKENHRDEDVPDEDEEEHYFRTPTTAKARTPMFHTAATHRMKTPDDSPTRPGPIQAKRQAMHKRNASTATILYSPMLKPLTDTTQETPSLRSISPAKSKNKSPPKNAPLAERSSAGTRTSGTATPRRSGGAAGKRPHPFAALTNSNSAHSRPRPILPSKHAMRSTPNLTTFLALDRRKPSFNAMALDLASDLGDNRVVPDSGIVGGMPASFGTHVEFGGGQIGGRRRFREDSGGGGGGGGGGDTTRRLSKLVLSRMSTLEEGFKEVLREVKGLSRGGIGSASGSLGTLEERGVGMGNYDTIRRRSGFEYMHGYGGGSGKERVVDGEGAPERGGLGKVSFEVRSSV</sequence>
<feature type="transmembrane region" description="Helical" evidence="2">
    <location>
        <begin position="488"/>
        <end position="507"/>
    </location>
</feature>
<feature type="transmembrane region" description="Helical" evidence="2">
    <location>
        <begin position="572"/>
        <end position="593"/>
    </location>
</feature>
<feature type="region of interest" description="Disordered" evidence="1">
    <location>
        <begin position="258"/>
        <end position="290"/>
    </location>
</feature>
<protein>
    <recommendedName>
        <fullName evidence="7">Ion transport domain-containing protein</fullName>
    </recommendedName>
</protein>
<accession>A0A9P4NJK1</accession>
<feature type="compositionally biased region" description="Polar residues" evidence="1">
    <location>
        <begin position="913"/>
        <end position="923"/>
    </location>
</feature>
<gene>
    <name evidence="5" type="ORF">EJ08DRAFT_595708</name>
</gene>
<feature type="compositionally biased region" description="Gly residues" evidence="1">
    <location>
        <begin position="1065"/>
        <end position="1075"/>
    </location>
</feature>
<keyword evidence="6" id="KW-1185">Reference proteome</keyword>
<keyword evidence="2" id="KW-1133">Transmembrane helix</keyword>
<feature type="region of interest" description="Disordered" evidence="1">
    <location>
        <begin position="1"/>
        <end position="56"/>
    </location>
</feature>
<feature type="region of interest" description="Disordered" evidence="1">
    <location>
        <begin position="1052"/>
        <end position="1078"/>
    </location>
</feature>
<name>A0A9P4NJK1_9PEZI</name>
<dbReference type="InterPro" id="IPR056337">
    <property type="entry name" value="LHD_YVC1"/>
</dbReference>
<evidence type="ECO:0000259" key="4">
    <source>
        <dbReference type="Pfam" id="PF23317"/>
    </source>
</evidence>
<evidence type="ECO:0000313" key="5">
    <source>
        <dbReference type="EMBL" id="KAF2423680.1"/>
    </source>
</evidence>
<keyword evidence="2" id="KW-0812">Transmembrane</keyword>
<dbReference type="Proteomes" id="UP000800235">
    <property type="component" value="Unassembled WGS sequence"/>
</dbReference>
<dbReference type="AlphaFoldDB" id="A0A9P4NJK1"/>
<feature type="transmembrane region" description="Helical" evidence="2">
    <location>
        <begin position="419"/>
        <end position="439"/>
    </location>
</feature>
<dbReference type="Pfam" id="PF23190">
    <property type="entry name" value="LHD_TRPY1"/>
    <property type="match status" value="1"/>
</dbReference>